<reference evidence="1 2" key="2">
    <citation type="journal article" date="2013" name="PLoS ONE">
        <title>Whole genome mapping and re-organization of the nuclear and mitochondrial genomes of Babesia microti isolates.</title>
        <authorList>
            <person name="Cornillot E."/>
            <person name="Dassouli A."/>
            <person name="Garg A."/>
            <person name="Pachikara N."/>
            <person name="Randazzo S."/>
            <person name="Depoix D."/>
            <person name="Carcy B."/>
            <person name="Delbecq S."/>
            <person name="Frutos R."/>
            <person name="Silva J.C."/>
            <person name="Sutton R."/>
            <person name="Krause P.J."/>
            <person name="Mamoun C.B."/>
        </authorList>
    </citation>
    <scope>NUCLEOTIDE SEQUENCE [LARGE SCALE GENOMIC DNA]</scope>
    <source>
        <strain evidence="1 2">RI</strain>
    </source>
</reference>
<dbReference type="EMBL" id="LN871599">
    <property type="protein sequence ID" value="SIO73510.1"/>
    <property type="molecule type" value="Genomic_DNA"/>
</dbReference>
<dbReference type="RefSeq" id="XP_021337604.1">
    <property type="nucleotide sequence ID" value="XM_021482344.1"/>
</dbReference>
<dbReference type="InterPro" id="IPR044852">
    <property type="entry name" value="WBP2-like"/>
</dbReference>
<proteinExistence type="predicted"/>
<dbReference type="GO" id="GO:0005634">
    <property type="term" value="C:nucleus"/>
    <property type="evidence" value="ECO:0007669"/>
    <property type="project" value="TreeGrafter"/>
</dbReference>
<dbReference type="Proteomes" id="UP000002899">
    <property type="component" value="Chromosome IV"/>
</dbReference>
<keyword evidence="2" id="KW-1185">Reference proteome</keyword>
<accession>A0A1N6LX99</accession>
<sequence length="223" mass="25740">MSLNPVLVSHTSEELLMPRLRENELYILSRPYVTINVKTPNEVHRGKGHLIMTSQRLVFIKKCDRNFHNRFSSISLPFLLMSEPIYNQPTFSMNNFQAKILPDTIEEHPFAGEGQFTIYFNKGGSNLFLHYFYIYFARNKNNAQIQCTNHNAKQPISGITKESAIVDPDDPSKVFVIQPETVSVTYDDNNDDNNNRMARAYDRHNPCTLSFLGALRAIKRFFS</sequence>
<protein>
    <submittedName>
        <fullName evidence="1">Uncharacterized protein</fullName>
    </submittedName>
</protein>
<dbReference type="AlphaFoldDB" id="A0A1N6LX99"/>
<dbReference type="SUPFAM" id="SSF50729">
    <property type="entry name" value="PH domain-like"/>
    <property type="match status" value="1"/>
</dbReference>
<reference evidence="1 2" key="1">
    <citation type="journal article" date="2012" name="Nucleic Acids Res.">
        <title>Sequencing of the smallest Apicomplexan genome from the human pathogen Babesia microti.</title>
        <authorList>
            <person name="Cornillot E."/>
            <person name="Hadj-Kaddour K."/>
            <person name="Dassouli A."/>
            <person name="Noel B."/>
            <person name="Ranwez V."/>
            <person name="Vacherie B."/>
            <person name="Augagneur Y."/>
            <person name="Bres V."/>
            <person name="Duclos A."/>
            <person name="Randazzo S."/>
            <person name="Carcy B."/>
            <person name="Debierre-Grockiego F."/>
            <person name="Delbecq S."/>
            <person name="Moubri-Menage K."/>
            <person name="Shams-Eldin H."/>
            <person name="Usmani-Brown S."/>
            <person name="Bringaud F."/>
            <person name="Wincker P."/>
            <person name="Vivares C.P."/>
            <person name="Schwarz R.T."/>
            <person name="Schetters T.P."/>
            <person name="Krause P.J."/>
            <person name="Gorenflot A."/>
            <person name="Berry V."/>
            <person name="Barbe V."/>
            <person name="Ben Mamoun C."/>
        </authorList>
    </citation>
    <scope>NUCLEOTIDE SEQUENCE [LARGE SCALE GENOMIC DNA]</scope>
    <source>
        <strain evidence="1 2">RI</strain>
    </source>
</reference>
<gene>
    <name evidence="1" type="ORF">BmR1_04g05105</name>
</gene>
<dbReference type="VEuPathDB" id="PiroplasmaDB:BmR1_04g05105"/>
<dbReference type="GO" id="GO:0003713">
    <property type="term" value="F:transcription coactivator activity"/>
    <property type="evidence" value="ECO:0007669"/>
    <property type="project" value="InterPro"/>
</dbReference>
<dbReference type="PANTHER" id="PTHR31606:SF1">
    <property type="entry name" value="WW DOMAIN BINDING PROTEIN 2, ISOFORM E"/>
    <property type="match status" value="1"/>
</dbReference>
<name>A0A1N6LX99_BABMR</name>
<organism evidence="1 2">
    <name type="scientific">Babesia microti (strain RI)</name>
    <dbReference type="NCBI Taxonomy" id="1133968"/>
    <lineage>
        <taxon>Eukaryota</taxon>
        <taxon>Sar</taxon>
        <taxon>Alveolata</taxon>
        <taxon>Apicomplexa</taxon>
        <taxon>Aconoidasida</taxon>
        <taxon>Piroplasmida</taxon>
        <taxon>Babesiidae</taxon>
        <taxon>Babesia</taxon>
    </lineage>
</organism>
<reference evidence="1 2" key="3">
    <citation type="journal article" date="2016" name="Sci. Rep.">
        <title>Genome-wide diversity and gene expression profiling of Babesia microti isolates identify polymorphic genes that mediate host-pathogen interactions.</title>
        <authorList>
            <person name="Silva J.C."/>
            <person name="Cornillot E."/>
            <person name="McCracken C."/>
            <person name="Usmani-Brown S."/>
            <person name="Dwivedi A."/>
            <person name="Ifeonu O.O."/>
            <person name="Crabtree J."/>
            <person name="Gotia H.T."/>
            <person name="Virji A.Z."/>
            <person name="Reynes C."/>
            <person name="Colinge J."/>
            <person name="Kumar V."/>
            <person name="Lawres L."/>
            <person name="Pazzi J.E."/>
            <person name="Pablo J.V."/>
            <person name="Hung C."/>
            <person name="Brancato J."/>
            <person name="Kumari P."/>
            <person name="Orvis J."/>
            <person name="Tretina K."/>
            <person name="Chibucos M."/>
            <person name="Ott S."/>
            <person name="Sadzewicz L."/>
            <person name="Sengamalay N."/>
            <person name="Shetty A.C."/>
            <person name="Su Q."/>
            <person name="Tallon L."/>
            <person name="Fraser C.M."/>
            <person name="Frutos R."/>
            <person name="Molina D.M."/>
            <person name="Krause P.J."/>
            <person name="Ben Mamoun C."/>
        </authorList>
    </citation>
    <scope>NUCLEOTIDE SEQUENCE [LARGE SCALE GENOMIC DNA]</scope>
    <source>
        <strain evidence="1 2">RI</strain>
    </source>
</reference>
<dbReference type="OrthoDB" id="445301at2759"/>
<evidence type="ECO:0000313" key="2">
    <source>
        <dbReference type="Proteomes" id="UP000002899"/>
    </source>
</evidence>
<dbReference type="GeneID" id="24425665"/>
<dbReference type="GO" id="GO:0031490">
    <property type="term" value="F:chromatin DNA binding"/>
    <property type="evidence" value="ECO:0007669"/>
    <property type="project" value="TreeGrafter"/>
</dbReference>
<dbReference type="PANTHER" id="PTHR31606">
    <property type="entry name" value="WW DOMAIN BINDING PROTEIN 2, ISOFORM E"/>
    <property type="match status" value="1"/>
</dbReference>
<evidence type="ECO:0000313" key="1">
    <source>
        <dbReference type="EMBL" id="SIO73510.1"/>
    </source>
</evidence>
<dbReference type="KEGG" id="bmic:BmR1_04g05105"/>